<dbReference type="AlphaFoldDB" id="A0A922LAF2"/>
<dbReference type="Proteomes" id="UP000790347">
    <property type="component" value="Unassembled WGS sequence"/>
</dbReference>
<name>A0A922LAF2_DERFA</name>
<dbReference type="Proteomes" id="UP000828236">
    <property type="component" value="Unassembled WGS sequence"/>
</dbReference>
<dbReference type="SUPFAM" id="SSF81296">
    <property type="entry name" value="E set domains"/>
    <property type="match status" value="1"/>
</dbReference>
<evidence type="ECO:0000313" key="3">
    <source>
        <dbReference type="EMBL" id="KAH9526617.1"/>
    </source>
</evidence>
<organism evidence="3 4">
    <name type="scientific">Dermatophagoides farinae</name>
    <name type="common">American house dust mite</name>
    <dbReference type="NCBI Taxonomy" id="6954"/>
    <lineage>
        <taxon>Eukaryota</taxon>
        <taxon>Metazoa</taxon>
        <taxon>Ecdysozoa</taxon>
        <taxon>Arthropoda</taxon>
        <taxon>Chelicerata</taxon>
        <taxon>Arachnida</taxon>
        <taxon>Acari</taxon>
        <taxon>Acariformes</taxon>
        <taxon>Sarcoptiformes</taxon>
        <taxon>Astigmata</taxon>
        <taxon>Psoroptidia</taxon>
        <taxon>Analgoidea</taxon>
        <taxon>Pyroglyphidae</taxon>
        <taxon>Dermatophagoidinae</taxon>
        <taxon>Dermatophagoides</taxon>
    </lineage>
</organism>
<reference evidence="2" key="3">
    <citation type="journal article" date="2021" name="World Allergy Organ. J.">
        <title>Chromosome-level assembly of Dermatophagoides farinae genome and transcriptome reveals two novel allergens Der f 37 and Der f 39.</title>
        <authorList>
            <person name="Chen J."/>
            <person name="Cai Z."/>
            <person name="Fan D."/>
            <person name="Hu J."/>
            <person name="Hou Y."/>
            <person name="He Y."/>
            <person name="Zhang Z."/>
            <person name="Zhao Z."/>
            <person name="Gao P."/>
            <person name="Hu W."/>
            <person name="Sun J."/>
            <person name="Li J."/>
            <person name="Ji K."/>
        </authorList>
    </citation>
    <scope>NUCLEOTIDE SEQUENCE</scope>
    <source>
        <strain evidence="2">JKM2019</strain>
    </source>
</reference>
<reference evidence="3" key="4">
    <citation type="journal article" date="2022" name="Res Sq">
        <title>Comparative Genomics Reveals Insights into the Divergent Evolution of Astigmatic Mites and Household Pest Adaptations.</title>
        <authorList>
            <person name="Xiong Q."/>
            <person name="Wan A.T.-Y."/>
            <person name="Liu X.-Y."/>
            <person name="Fung C.S.-H."/>
            <person name="Xiao X."/>
            <person name="Malainual N."/>
            <person name="Hou J."/>
            <person name="Wang L."/>
            <person name="Wang M."/>
            <person name="Yang K."/>
            <person name="Cui Y."/>
            <person name="Leung E."/>
            <person name="Nong W."/>
            <person name="Shin S.-K."/>
            <person name="Au S."/>
            <person name="Jeong K.Y."/>
            <person name="Chew F.T."/>
            <person name="Hui J."/>
            <person name="Leung T.F."/>
            <person name="Tungtrongchitr A."/>
            <person name="Zhong N."/>
            <person name="Liu Z."/>
            <person name="Tsui S."/>
        </authorList>
    </citation>
    <scope>NUCLEOTIDE SEQUENCE</scope>
    <source>
        <strain evidence="3">Derf</strain>
        <tissue evidence="3">Whole organism</tissue>
    </source>
</reference>
<protein>
    <recommendedName>
        <fullName evidence="5">MD-2-related lipid-recognition domain-containing protein</fullName>
    </recommendedName>
</protein>
<evidence type="ECO:0000313" key="4">
    <source>
        <dbReference type="Proteomes" id="UP000790347"/>
    </source>
</evidence>
<proteinExistence type="predicted"/>
<sequence length="162" mass="18263">MNKLSISVAITIISVLICTMEIKSTAAVEFFTDCGNGEFKYFSMDDCQIGQQDCFIPLNKTFYLHYIVIGNQNSKEIIANMTVIANQIREKRQINMCKLAPEMVTCPMIKGQRYQFFLEMSLSGIFHIGENSQILPVNFLIELFGDHGPIACADIKFAVTKT</sequence>
<reference evidence="2" key="2">
    <citation type="submission" date="2020-06" db="EMBL/GenBank/DDBJ databases">
        <authorList>
            <person name="Ji K."/>
            <person name="Li J."/>
        </authorList>
    </citation>
    <scope>NUCLEOTIDE SEQUENCE</scope>
    <source>
        <strain evidence="2">JKM2019</strain>
        <tissue evidence="2">Whole body</tissue>
    </source>
</reference>
<evidence type="ECO:0000256" key="1">
    <source>
        <dbReference type="SAM" id="SignalP"/>
    </source>
</evidence>
<dbReference type="InterPro" id="IPR014756">
    <property type="entry name" value="Ig_E-set"/>
</dbReference>
<feature type="chain" id="PRO_5038324748" description="MD-2-related lipid-recognition domain-containing protein" evidence="1">
    <location>
        <begin position="28"/>
        <end position="162"/>
    </location>
</feature>
<evidence type="ECO:0008006" key="5">
    <source>
        <dbReference type="Google" id="ProtNLM"/>
    </source>
</evidence>
<keyword evidence="1" id="KW-0732">Signal</keyword>
<accession>A0A922LAF2</accession>
<gene>
    <name evidence="3" type="ORF">DERF_000688</name>
    <name evidence="2" type="ORF">HUG17_8448</name>
</gene>
<dbReference type="Gene3D" id="2.60.40.770">
    <property type="match status" value="1"/>
</dbReference>
<comment type="caution">
    <text evidence="3">The sequence shown here is derived from an EMBL/GenBank/DDBJ whole genome shotgun (WGS) entry which is preliminary data.</text>
</comment>
<dbReference type="EMBL" id="SDOV01000005">
    <property type="protein sequence ID" value="KAH7640979.1"/>
    <property type="molecule type" value="Genomic_DNA"/>
</dbReference>
<reference evidence="3" key="1">
    <citation type="submission" date="2013-05" db="EMBL/GenBank/DDBJ databases">
        <authorList>
            <person name="Yim A.K.Y."/>
            <person name="Chan T.F."/>
            <person name="Ji K.M."/>
            <person name="Liu X.Y."/>
            <person name="Zhou J.W."/>
            <person name="Li R.Q."/>
            <person name="Yang K.Y."/>
            <person name="Li J."/>
            <person name="Li M."/>
            <person name="Law P.T.W."/>
            <person name="Wu Y.L."/>
            <person name="Cai Z.L."/>
            <person name="Qin H."/>
            <person name="Bao Y."/>
            <person name="Leung R.K.K."/>
            <person name="Ng P.K.S."/>
            <person name="Zou J."/>
            <person name="Zhong X.J."/>
            <person name="Ran P.X."/>
            <person name="Zhong N.S."/>
            <person name="Liu Z.G."/>
            <person name="Tsui S.K.W."/>
        </authorList>
    </citation>
    <scope>NUCLEOTIDE SEQUENCE</scope>
    <source>
        <strain evidence="3">Derf</strain>
        <tissue evidence="3">Whole organism</tissue>
    </source>
</reference>
<dbReference type="EMBL" id="ASGP02000001">
    <property type="protein sequence ID" value="KAH9526617.1"/>
    <property type="molecule type" value="Genomic_DNA"/>
</dbReference>
<feature type="signal peptide" evidence="1">
    <location>
        <begin position="1"/>
        <end position="27"/>
    </location>
</feature>
<evidence type="ECO:0000313" key="2">
    <source>
        <dbReference type="EMBL" id="KAH7640979.1"/>
    </source>
</evidence>
<keyword evidence="4" id="KW-1185">Reference proteome</keyword>